<sequence>MAICVIRNEGGDFGHFEDIGIVVDRVIILEHIRSVAVMLGAICVLNLAYPKGLKYYYEFIQKAIIQNSERFVHKVLGLRNKISVMLKFTP</sequence>
<proteinExistence type="predicted"/>
<evidence type="ECO:0000313" key="1">
    <source>
        <dbReference type="EMBL" id="KAF4083161.1"/>
    </source>
</evidence>
<organism evidence="1 2">
    <name type="scientific">Ameiurus melas</name>
    <name type="common">Black bullhead</name>
    <name type="synonym">Silurus melas</name>
    <dbReference type="NCBI Taxonomy" id="219545"/>
    <lineage>
        <taxon>Eukaryota</taxon>
        <taxon>Metazoa</taxon>
        <taxon>Chordata</taxon>
        <taxon>Craniata</taxon>
        <taxon>Vertebrata</taxon>
        <taxon>Euteleostomi</taxon>
        <taxon>Actinopterygii</taxon>
        <taxon>Neopterygii</taxon>
        <taxon>Teleostei</taxon>
        <taxon>Ostariophysi</taxon>
        <taxon>Siluriformes</taxon>
        <taxon>Ictaluridae</taxon>
        <taxon>Ameiurus</taxon>
    </lineage>
</organism>
<keyword evidence="2" id="KW-1185">Reference proteome</keyword>
<accession>A0A7J6AMM1</accession>
<dbReference type="EMBL" id="JAAGNN010000011">
    <property type="protein sequence ID" value="KAF4083161.1"/>
    <property type="molecule type" value="Genomic_DNA"/>
</dbReference>
<dbReference type="AlphaFoldDB" id="A0A7J6AMM1"/>
<dbReference type="Proteomes" id="UP000593565">
    <property type="component" value="Unassembled WGS sequence"/>
</dbReference>
<comment type="caution">
    <text evidence="1">The sequence shown here is derived from an EMBL/GenBank/DDBJ whole genome shotgun (WGS) entry which is preliminary data.</text>
</comment>
<gene>
    <name evidence="1" type="ORF">AMELA_G00136850</name>
</gene>
<reference evidence="1 2" key="1">
    <citation type="submission" date="2020-02" db="EMBL/GenBank/DDBJ databases">
        <title>A chromosome-scale genome assembly of the black bullhead catfish (Ameiurus melas).</title>
        <authorList>
            <person name="Wen M."/>
            <person name="Zham M."/>
            <person name="Cabau C."/>
            <person name="Klopp C."/>
            <person name="Donnadieu C."/>
            <person name="Roques C."/>
            <person name="Bouchez O."/>
            <person name="Lampietro C."/>
            <person name="Jouanno E."/>
            <person name="Herpin A."/>
            <person name="Louis A."/>
            <person name="Berthelot C."/>
            <person name="Parey E."/>
            <person name="Roest-Crollius H."/>
            <person name="Braasch I."/>
            <person name="Postlethwait J."/>
            <person name="Robinson-Rechavi M."/>
            <person name="Echchiki A."/>
            <person name="Begum T."/>
            <person name="Montfort J."/>
            <person name="Schartl M."/>
            <person name="Bobe J."/>
            <person name="Guiguen Y."/>
        </authorList>
    </citation>
    <scope>NUCLEOTIDE SEQUENCE [LARGE SCALE GENOMIC DNA]</scope>
    <source>
        <strain evidence="1">M_S1</strain>
        <tissue evidence="1">Blood</tissue>
    </source>
</reference>
<evidence type="ECO:0000313" key="2">
    <source>
        <dbReference type="Proteomes" id="UP000593565"/>
    </source>
</evidence>
<protein>
    <submittedName>
        <fullName evidence="1">Uncharacterized protein</fullName>
    </submittedName>
</protein>
<name>A0A7J6AMM1_AMEME</name>